<reference evidence="1 2" key="1">
    <citation type="submission" date="2016-05" db="EMBL/GenBank/DDBJ databases">
        <title>Genome sequencing reveals origins of a unique bacterial endosymbiosis in the earliest lineages of terrestrial Fungi.</title>
        <authorList>
            <consortium name="DOE Joint Genome Institute"/>
            <person name="Uehling J."/>
            <person name="Gryganskyi A."/>
            <person name="Hameed K."/>
            <person name="Tschaplinski T."/>
            <person name="Misztal P."/>
            <person name="Wu S."/>
            <person name="Desiro A."/>
            <person name="Vande Pol N."/>
            <person name="Du Z.-Y."/>
            <person name="Zienkiewicz A."/>
            <person name="Zienkiewicz K."/>
            <person name="Morin E."/>
            <person name="Tisserant E."/>
            <person name="Splivallo R."/>
            <person name="Hainaut M."/>
            <person name="Henrissat B."/>
            <person name="Ohm R."/>
            <person name="Kuo A."/>
            <person name="Yan J."/>
            <person name="Lipzen A."/>
            <person name="Nolan M."/>
            <person name="Labutti K."/>
            <person name="Barry K."/>
            <person name="Goldstein A."/>
            <person name="Labbe J."/>
            <person name="Schadt C."/>
            <person name="Tuskan G."/>
            <person name="Grigoriev I."/>
            <person name="Martin F."/>
            <person name="Vilgalys R."/>
            <person name="Bonito G."/>
        </authorList>
    </citation>
    <scope>NUCLEOTIDE SEQUENCE [LARGE SCALE GENOMIC DNA]</scope>
    <source>
        <strain evidence="1 2">AG-77</strain>
    </source>
</reference>
<dbReference type="Proteomes" id="UP000078512">
    <property type="component" value="Unassembled WGS sequence"/>
</dbReference>
<dbReference type="AlphaFoldDB" id="A0A197KGE3"/>
<organism evidence="1 2">
    <name type="scientific">Linnemannia elongata AG-77</name>
    <dbReference type="NCBI Taxonomy" id="1314771"/>
    <lineage>
        <taxon>Eukaryota</taxon>
        <taxon>Fungi</taxon>
        <taxon>Fungi incertae sedis</taxon>
        <taxon>Mucoromycota</taxon>
        <taxon>Mortierellomycotina</taxon>
        <taxon>Mortierellomycetes</taxon>
        <taxon>Mortierellales</taxon>
        <taxon>Mortierellaceae</taxon>
        <taxon>Linnemannia</taxon>
    </lineage>
</organism>
<keyword evidence="2" id="KW-1185">Reference proteome</keyword>
<dbReference type="OrthoDB" id="10516168at2759"/>
<proteinExistence type="predicted"/>
<accession>A0A197KGE3</accession>
<evidence type="ECO:0000313" key="2">
    <source>
        <dbReference type="Proteomes" id="UP000078512"/>
    </source>
</evidence>
<sequence>MGGEDGEKGVGTVQEERREMMAVREVIERRREVKLECCQFSKRQLVLWFHRLTEMRVDRAEMSTKILGGKHRGHYHWATVYGVQPGQRYWVQWGAFIKDRCVFPKSDYRVWISDKHKIATNNPKSSEATPMLICQLQHTAFRRLGQAGKERTLQSPKTTTLTRIENKNNNIDSANANDNHSKLVDNHSNTRMPSVFEPTILQLPHPLIIPTYCDGDGGGGYENEKATVTLMARLPFGSARVSYGLVIEYVQLVPAGRGDPRAIEAEAENYETECGEGMVQQLQEQEELVDMDEWVDENFFDREAPKFLSRCGREMNDLVQRLASSNIA</sequence>
<evidence type="ECO:0000313" key="1">
    <source>
        <dbReference type="EMBL" id="OAQ35746.1"/>
    </source>
</evidence>
<name>A0A197KGE3_9FUNG</name>
<dbReference type="EMBL" id="KV442013">
    <property type="protein sequence ID" value="OAQ35746.1"/>
    <property type="molecule type" value="Genomic_DNA"/>
</dbReference>
<protein>
    <submittedName>
        <fullName evidence="1">Uncharacterized protein</fullName>
    </submittedName>
</protein>
<gene>
    <name evidence="1" type="ORF">K457DRAFT_493372</name>
</gene>